<dbReference type="SUPFAM" id="SSF48403">
    <property type="entry name" value="Ankyrin repeat"/>
    <property type="match status" value="2"/>
</dbReference>
<feature type="repeat" description="ANK" evidence="3">
    <location>
        <begin position="1084"/>
        <end position="1116"/>
    </location>
</feature>
<evidence type="ECO:0000313" key="5">
    <source>
        <dbReference type="EMBL" id="KAK6358014.1"/>
    </source>
</evidence>
<dbReference type="PANTHER" id="PTHR24198:SF165">
    <property type="entry name" value="ANKYRIN REPEAT-CONTAINING PROTEIN-RELATED"/>
    <property type="match status" value="1"/>
</dbReference>
<feature type="repeat" description="ANK" evidence="3">
    <location>
        <begin position="770"/>
        <end position="802"/>
    </location>
</feature>
<evidence type="ECO:0000313" key="6">
    <source>
        <dbReference type="Proteomes" id="UP001373714"/>
    </source>
</evidence>
<dbReference type="Gene3D" id="3.40.50.300">
    <property type="entry name" value="P-loop containing nucleotide triphosphate hydrolases"/>
    <property type="match status" value="1"/>
</dbReference>
<dbReference type="Proteomes" id="UP001373714">
    <property type="component" value="Unassembled WGS sequence"/>
</dbReference>
<dbReference type="InterPro" id="IPR056884">
    <property type="entry name" value="NPHP3-like_N"/>
</dbReference>
<reference evidence="5 6" key="1">
    <citation type="submission" date="2019-10" db="EMBL/GenBank/DDBJ databases">
        <authorList>
            <person name="Palmer J.M."/>
        </authorList>
    </citation>
    <scope>NUCLEOTIDE SEQUENCE [LARGE SCALE GENOMIC DNA]</scope>
    <source>
        <strain evidence="5 6">TWF730</strain>
    </source>
</reference>
<name>A0AAV9V861_9PEZI</name>
<dbReference type="InterPro" id="IPR027417">
    <property type="entry name" value="P-loop_NTPase"/>
</dbReference>
<feature type="repeat" description="ANK" evidence="3">
    <location>
        <begin position="836"/>
        <end position="868"/>
    </location>
</feature>
<accession>A0AAV9V861</accession>
<feature type="repeat" description="ANK" evidence="3">
    <location>
        <begin position="902"/>
        <end position="934"/>
    </location>
</feature>
<feature type="repeat" description="ANK" evidence="3">
    <location>
        <begin position="869"/>
        <end position="901"/>
    </location>
</feature>
<feature type="repeat" description="ANK" evidence="3">
    <location>
        <begin position="667"/>
        <end position="699"/>
    </location>
</feature>
<dbReference type="PROSITE" id="PS50088">
    <property type="entry name" value="ANK_REPEAT"/>
    <property type="match status" value="8"/>
</dbReference>
<keyword evidence="2 3" id="KW-0040">ANK repeat</keyword>
<dbReference type="Pfam" id="PF24883">
    <property type="entry name" value="NPHP3_N"/>
    <property type="match status" value="1"/>
</dbReference>
<proteinExistence type="predicted"/>
<feature type="repeat" description="ANK" evidence="3">
    <location>
        <begin position="803"/>
        <end position="835"/>
    </location>
</feature>
<dbReference type="PROSITE" id="PS50297">
    <property type="entry name" value="ANK_REP_REGION"/>
    <property type="match status" value="7"/>
</dbReference>
<feature type="domain" description="NACHT" evidence="4">
    <location>
        <begin position="109"/>
        <end position="255"/>
    </location>
</feature>
<dbReference type="EMBL" id="JAVHNS010000004">
    <property type="protein sequence ID" value="KAK6358014.1"/>
    <property type="molecule type" value="Genomic_DNA"/>
</dbReference>
<dbReference type="SUPFAM" id="SSF52540">
    <property type="entry name" value="P-loop containing nucleoside triphosphate hydrolases"/>
    <property type="match status" value="1"/>
</dbReference>
<dbReference type="Pfam" id="PF12796">
    <property type="entry name" value="Ank_2"/>
    <property type="match status" value="3"/>
</dbReference>
<keyword evidence="6" id="KW-1185">Reference proteome</keyword>
<dbReference type="PANTHER" id="PTHR24198">
    <property type="entry name" value="ANKYRIN REPEAT AND PROTEIN KINASE DOMAIN-CONTAINING PROTEIN"/>
    <property type="match status" value="1"/>
</dbReference>
<keyword evidence="1" id="KW-0677">Repeat</keyword>
<evidence type="ECO:0000256" key="2">
    <source>
        <dbReference type="ARBA" id="ARBA00023043"/>
    </source>
</evidence>
<protein>
    <recommendedName>
        <fullName evidence="4">NACHT domain-containing protein</fullName>
    </recommendedName>
</protein>
<evidence type="ECO:0000256" key="3">
    <source>
        <dbReference type="PROSITE-ProRule" id="PRU00023"/>
    </source>
</evidence>
<feature type="repeat" description="ANK" evidence="3">
    <location>
        <begin position="968"/>
        <end position="995"/>
    </location>
</feature>
<organism evidence="5 6">
    <name type="scientific">Orbilia blumenaviensis</name>
    <dbReference type="NCBI Taxonomy" id="1796055"/>
    <lineage>
        <taxon>Eukaryota</taxon>
        <taxon>Fungi</taxon>
        <taxon>Dikarya</taxon>
        <taxon>Ascomycota</taxon>
        <taxon>Pezizomycotina</taxon>
        <taxon>Orbiliomycetes</taxon>
        <taxon>Orbiliales</taxon>
        <taxon>Orbiliaceae</taxon>
        <taxon>Orbilia</taxon>
    </lineage>
</organism>
<gene>
    <name evidence="5" type="ORF">TWF730_007368</name>
</gene>
<dbReference type="InterPro" id="IPR036770">
    <property type="entry name" value="Ankyrin_rpt-contain_sf"/>
</dbReference>
<dbReference type="Gene3D" id="1.25.40.20">
    <property type="entry name" value="Ankyrin repeat-containing domain"/>
    <property type="match status" value="3"/>
</dbReference>
<sequence>MGPSSLDSANPYSQDPKSAVPITFHNNGVKAVAVQAGSVNYNGPVNFNNSGSAPSSEEAKRVQILRTLYKSMETNMKQKDRNPERVPGTCEWFMNHQNFRDWESSPASKVLWVSADPGSGKSVLARYLVDSVLPTAGPRTTCYFFFKDDFEGQGNATTALCCILYQLLHQKEALFSKDVVEHFEIVGEGFSSSFHELWNALILILKNNSMGEVVCILDALDECQKDERSLLVRKLQQLYRGQLECNLKFLITSRPIIDLRHGFHPQEIPETSLIHLSGESKVEAEMISREIEVFIRVRVRSLGEKIGFTKEETSILLKKLTSVQNRTYLWVYLTLNLIENEAGNNINIGEDRIRQITSHLPTTVNEAYESILSKSSNIDEAKLLLQILVAAARPLQLCEMHLAMKLAPGSGDKLHCYRGLQIDSEQAEQKFYNYLRDLCGLFIVVVDGAIYLIHQTAKEFLVADADKGTAVQQKFHWMGSLQISNCHRILFLACVRHLFFTEFESDPLDPQAPVSEYTKYTKNYVFLSYSSSYWVAHLRNSQIQLNNKEVKWILSLCDASSKRLQTWLRVYWATTGTEFPQNPTTLIVASYFGIQEVVDLLLEAKLRSVHQTNIDAEDETYERSALSWAAAGGFYEVVTELLRGRHWKGIPLTLKGGSNGVNSLDKRRRTPLTYAVWGGHTRVVERLLKAGARVDLRDDIRGTPISYAICGGRDEIVKRLLRTLKTTDEINSKEAIAAELLLTATTKGSVEDIEMLLETGNFSPDLRGDHGETMLMRGSRKGHAKVVRLLLKRGASIEGENEEGQTALLCAAKAGHEQIISMLLDCGANIDARDDYGWTAIMRAIDYMHEKTFRVLLERGSSIRATDNQGLAAIAHAARAGHRGMIRSLLDAGANIEATDGENWTPIMFAAYYGHGKAVELLLGKGAACKITRRRCWEGIIDHGEHGRDAVIWSLVNSGIDLESVDEFGETPLVTSVAMQYPKMVRFLIDNGADIGVCLHHLEDRRLEALSSNIEDPRRGRLDLSLNSKAEIARLLLARGANANMHAVGEKGWPLLSVAALTDEEEIAWMLLSNGANIELLGPSHRTPLMEAMHSGSSATAQLLIAEGANIEAVDEEGWTSLFLAVDQISRNGSNDRHAKCILLLMNHGADIKTRIVEGKPYSLLYAAIVRNQAWLVELLLDDGADIEEVGALGPTPLFCALRDPKLDPHIIGLLLTRGTKTNSESAEGWALETCADIESKMNHYGFLLFHFESKWSQLSQIRVQYEPGGPWTTTSIRNIRGPG</sequence>
<dbReference type="Pfam" id="PF00023">
    <property type="entry name" value="Ank"/>
    <property type="match status" value="1"/>
</dbReference>
<evidence type="ECO:0000259" key="4">
    <source>
        <dbReference type="PROSITE" id="PS50837"/>
    </source>
</evidence>
<evidence type="ECO:0000256" key="1">
    <source>
        <dbReference type="ARBA" id="ARBA00022737"/>
    </source>
</evidence>
<comment type="caution">
    <text evidence="5">The sequence shown here is derived from an EMBL/GenBank/DDBJ whole genome shotgun (WGS) entry which is preliminary data.</text>
</comment>
<dbReference type="Pfam" id="PF13637">
    <property type="entry name" value="Ank_4"/>
    <property type="match status" value="1"/>
</dbReference>
<dbReference type="PROSITE" id="PS50837">
    <property type="entry name" value="NACHT"/>
    <property type="match status" value="1"/>
</dbReference>
<dbReference type="InterPro" id="IPR002110">
    <property type="entry name" value="Ankyrin_rpt"/>
</dbReference>
<dbReference type="SMART" id="SM00248">
    <property type="entry name" value="ANK"/>
    <property type="match status" value="15"/>
</dbReference>
<dbReference type="InterPro" id="IPR007111">
    <property type="entry name" value="NACHT_NTPase"/>
</dbReference>